<name>A0A922CA05_MANSE</name>
<dbReference type="FunFam" id="3.40.50.720:FF:000084">
    <property type="entry name" value="Short-chain dehydrogenase reductase"/>
    <property type="match status" value="1"/>
</dbReference>
<organism evidence="1 2">
    <name type="scientific">Manduca sexta</name>
    <name type="common">Tobacco hawkmoth</name>
    <name type="synonym">Tobacco hornworm</name>
    <dbReference type="NCBI Taxonomy" id="7130"/>
    <lineage>
        <taxon>Eukaryota</taxon>
        <taxon>Metazoa</taxon>
        <taxon>Ecdysozoa</taxon>
        <taxon>Arthropoda</taxon>
        <taxon>Hexapoda</taxon>
        <taxon>Insecta</taxon>
        <taxon>Pterygota</taxon>
        <taxon>Neoptera</taxon>
        <taxon>Endopterygota</taxon>
        <taxon>Lepidoptera</taxon>
        <taxon>Glossata</taxon>
        <taxon>Ditrysia</taxon>
        <taxon>Bombycoidea</taxon>
        <taxon>Sphingidae</taxon>
        <taxon>Sphinginae</taxon>
        <taxon>Sphingini</taxon>
        <taxon>Manduca</taxon>
    </lineage>
</organism>
<gene>
    <name evidence="1" type="ORF">O3G_MSEX001476</name>
</gene>
<dbReference type="PRINTS" id="PR00080">
    <property type="entry name" value="SDRFAMILY"/>
</dbReference>
<protein>
    <submittedName>
        <fullName evidence="1">Uncharacterized protein</fullName>
    </submittedName>
</protein>
<dbReference type="Gene3D" id="3.40.50.720">
    <property type="entry name" value="NAD(P)-binding Rossmann-like Domain"/>
    <property type="match status" value="1"/>
</dbReference>
<reference evidence="1" key="2">
    <citation type="submission" date="2020-12" db="EMBL/GenBank/DDBJ databases">
        <authorList>
            <person name="Kanost M."/>
        </authorList>
    </citation>
    <scope>NUCLEOTIDE SEQUENCE</scope>
</reference>
<keyword evidence="2" id="KW-1185">Reference proteome</keyword>
<proteinExistence type="predicted"/>
<dbReference type="PANTHER" id="PTHR43975">
    <property type="entry name" value="ZGC:101858"/>
    <property type="match status" value="1"/>
</dbReference>
<dbReference type="InterPro" id="IPR036291">
    <property type="entry name" value="NAD(P)-bd_dom_sf"/>
</dbReference>
<dbReference type="PRINTS" id="PR00081">
    <property type="entry name" value="GDHRDH"/>
</dbReference>
<dbReference type="EMBL" id="JH668282">
    <property type="protein sequence ID" value="KAG6440780.1"/>
    <property type="molecule type" value="Genomic_DNA"/>
</dbReference>
<dbReference type="InterPro" id="IPR002347">
    <property type="entry name" value="SDR_fam"/>
</dbReference>
<dbReference type="SUPFAM" id="SSF51735">
    <property type="entry name" value="NAD(P)-binding Rossmann-fold domains"/>
    <property type="match status" value="1"/>
</dbReference>
<evidence type="ECO:0000313" key="2">
    <source>
        <dbReference type="Proteomes" id="UP000791440"/>
    </source>
</evidence>
<accession>A0A922CA05</accession>
<sequence length="252" mass="26609">MSFENKVVIVTGAGGGIGAATTKAFAQEGAHIVMVDINEKNLKKVGNEISQYNKNYLLIKGNVSVDEDAKMIINKTIETFKKLDILVNNAGSVKLGNILSGNSVKAFDVMINNNLRSVVLMTSVAAPHLIKTKGNIVNVSSITAAKNPTVSHLMPYSVSKIGVEHFTRGAALELGPSGVRVNAVSPGPVKTNIIGIMDAAKLFLADVNIGQSPMGKLCKTEEIADLILFVASDKAKSITGSVYICDNGVLLK</sequence>
<dbReference type="Proteomes" id="UP000791440">
    <property type="component" value="Unassembled WGS sequence"/>
</dbReference>
<reference evidence="1" key="1">
    <citation type="journal article" date="2016" name="Insect Biochem. Mol. Biol.">
        <title>Multifaceted biological insights from a draft genome sequence of the tobacco hornworm moth, Manduca sexta.</title>
        <authorList>
            <person name="Kanost M.R."/>
            <person name="Arrese E.L."/>
            <person name="Cao X."/>
            <person name="Chen Y.R."/>
            <person name="Chellapilla S."/>
            <person name="Goldsmith M.R."/>
            <person name="Grosse-Wilde E."/>
            <person name="Heckel D.G."/>
            <person name="Herndon N."/>
            <person name="Jiang H."/>
            <person name="Papanicolaou A."/>
            <person name="Qu J."/>
            <person name="Soulages J.L."/>
            <person name="Vogel H."/>
            <person name="Walters J."/>
            <person name="Waterhouse R.M."/>
            <person name="Ahn S.J."/>
            <person name="Almeida F.C."/>
            <person name="An C."/>
            <person name="Aqrawi P."/>
            <person name="Bretschneider A."/>
            <person name="Bryant W.B."/>
            <person name="Bucks S."/>
            <person name="Chao H."/>
            <person name="Chevignon G."/>
            <person name="Christen J.M."/>
            <person name="Clarke D.F."/>
            <person name="Dittmer N.T."/>
            <person name="Ferguson L.C.F."/>
            <person name="Garavelou S."/>
            <person name="Gordon K.H.J."/>
            <person name="Gunaratna R.T."/>
            <person name="Han Y."/>
            <person name="Hauser F."/>
            <person name="He Y."/>
            <person name="Heidel-Fischer H."/>
            <person name="Hirsh A."/>
            <person name="Hu Y."/>
            <person name="Jiang H."/>
            <person name="Kalra D."/>
            <person name="Klinner C."/>
            <person name="Konig C."/>
            <person name="Kovar C."/>
            <person name="Kroll A.R."/>
            <person name="Kuwar S.S."/>
            <person name="Lee S.L."/>
            <person name="Lehman R."/>
            <person name="Li K."/>
            <person name="Li Z."/>
            <person name="Liang H."/>
            <person name="Lovelace S."/>
            <person name="Lu Z."/>
            <person name="Mansfield J.H."/>
            <person name="McCulloch K.J."/>
            <person name="Mathew T."/>
            <person name="Morton B."/>
            <person name="Muzny D.M."/>
            <person name="Neunemann D."/>
            <person name="Ongeri F."/>
            <person name="Pauchet Y."/>
            <person name="Pu L.L."/>
            <person name="Pyrousis I."/>
            <person name="Rao X.J."/>
            <person name="Redding A."/>
            <person name="Roesel C."/>
            <person name="Sanchez-Gracia A."/>
            <person name="Schaack S."/>
            <person name="Shukla A."/>
            <person name="Tetreau G."/>
            <person name="Wang Y."/>
            <person name="Xiong G.H."/>
            <person name="Traut W."/>
            <person name="Walsh T.K."/>
            <person name="Worley K.C."/>
            <person name="Wu D."/>
            <person name="Wu W."/>
            <person name="Wu Y.Q."/>
            <person name="Zhang X."/>
            <person name="Zou Z."/>
            <person name="Zucker H."/>
            <person name="Briscoe A.D."/>
            <person name="Burmester T."/>
            <person name="Clem R.J."/>
            <person name="Feyereisen R."/>
            <person name="Grimmelikhuijzen C.J.P."/>
            <person name="Hamodrakas S.J."/>
            <person name="Hansson B.S."/>
            <person name="Huguet E."/>
            <person name="Jermiin L.S."/>
            <person name="Lan Q."/>
            <person name="Lehman H.K."/>
            <person name="Lorenzen M."/>
            <person name="Merzendorfer H."/>
            <person name="Michalopoulos I."/>
            <person name="Morton D.B."/>
            <person name="Muthukrishnan S."/>
            <person name="Oakeshott J.G."/>
            <person name="Palmer W."/>
            <person name="Park Y."/>
            <person name="Passarelli A.L."/>
            <person name="Rozas J."/>
            <person name="Schwartz L.M."/>
            <person name="Smith W."/>
            <person name="Southgate A."/>
            <person name="Vilcinskas A."/>
            <person name="Vogt R."/>
            <person name="Wang P."/>
            <person name="Werren J."/>
            <person name="Yu X.Q."/>
            <person name="Zhou J.J."/>
            <person name="Brown S.J."/>
            <person name="Scherer S.E."/>
            <person name="Richards S."/>
            <person name="Blissard G.W."/>
        </authorList>
    </citation>
    <scope>NUCLEOTIDE SEQUENCE</scope>
</reference>
<dbReference type="Pfam" id="PF13561">
    <property type="entry name" value="adh_short_C2"/>
    <property type="match status" value="1"/>
</dbReference>
<dbReference type="PANTHER" id="PTHR43975:SF2">
    <property type="entry name" value="EG:BACR7A4.14 PROTEIN-RELATED"/>
    <property type="match status" value="1"/>
</dbReference>
<comment type="caution">
    <text evidence="1">The sequence shown here is derived from an EMBL/GenBank/DDBJ whole genome shotgun (WGS) entry which is preliminary data.</text>
</comment>
<dbReference type="AlphaFoldDB" id="A0A922CA05"/>
<dbReference type="OrthoDB" id="47007at2759"/>
<evidence type="ECO:0000313" key="1">
    <source>
        <dbReference type="EMBL" id="KAG6440780.1"/>
    </source>
</evidence>